<organism evidence="2">
    <name type="scientific">marine sediment metagenome</name>
    <dbReference type="NCBI Taxonomy" id="412755"/>
    <lineage>
        <taxon>unclassified sequences</taxon>
        <taxon>metagenomes</taxon>
        <taxon>ecological metagenomes</taxon>
    </lineage>
</organism>
<comment type="caution">
    <text evidence="2">The sequence shown here is derived from an EMBL/GenBank/DDBJ whole genome shotgun (WGS) entry which is preliminary data.</text>
</comment>
<dbReference type="AlphaFoldDB" id="A0A0F9GZ22"/>
<evidence type="ECO:0000313" key="2">
    <source>
        <dbReference type="EMBL" id="KKM04079.1"/>
    </source>
</evidence>
<reference evidence="2" key="1">
    <citation type="journal article" date="2015" name="Nature">
        <title>Complex archaea that bridge the gap between prokaryotes and eukaryotes.</title>
        <authorList>
            <person name="Spang A."/>
            <person name="Saw J.H."/>
            <person name="Jorgensen S.L."/>
            <person name="Zaremba-Niedzwiedzka K."/>
            <person name="Martijn J."/>
            <person name="Lind A.E."/>
            <person name="van Eijk R."/>
            <person name="Schleper C."/>
            <person name="Guy L."/>
            <person name="Ettema T.J."/>
        </authorList>
    </citation>
    <scope>NUCLEOTIDE SEQUENCE</scope>
</reference>
<evidence type="ECO:0000256" key="1">
    <source>
        <dbReference type="SAM" id="MobiDB-lite"/>
    </source>
</evidence>
<dbReference type="EMBL" id="LAZR01016535">
    <property type="protein sequence ID" value="KKM04079.1"/>
    <property type="molecule type" value="Genomic_DNA"/>
</dbReference>
<feature type="region of interest" description="Disordered" evidence="1">
    <location>
        <begin position="136"/>
        <end position="166"/>
    </location>
</feature>
<protein>
    <submittedName>
        <fullName evidence="2">Uncharacterized protein</fullName>
    </submittedName>
</protein>
<name>A0A0F9GZ22_9ZZZZ</name>
<proteinExistence type="predicted"/>
<accession>A0A0F9GZ22</accession>
<sequence>MSLQGVFHANHFQRQGNKEERTTKEICGLPLAKLSKSSSQNTLSWKTCQGFFQVDISKAFYQILHKSGMMQNGVIYRRRIVERHIREKEFGFLHIPTPTRSDVTAGESRMRGDYKRYRGEDLATYALRKAAWPTPSKSDWKDSKNDGFSPLGRAFKPHPTRRQGYNSQVTKNEMGGQLNPDWVEWLMGWPIGWDSLEPMTDLLWLDWSVDPADMESKITNWPTPNSEQMGNTPENFDSHIENRKQQGKSIYGASLAIEVQRSKYKNVGSIPRIAIGIKDRVDRLKAIGNGQVPVCIAKAWKILTN</sequence>
<gene>
    <name evidence="2" type="ORF">LCGC14_1767840</name>
</gene>